<dbReference type="Proteomes" id="UP000695022">
    <property type="component" value="Unplaced"/>
</dbReference>
<evidence type="ECO:0000256" key="2">
    <source>
        <dbReference type="ARBA" id="ARBA00009458"/>
    </source>
</evidence>
<comment type="subcellular location">
    <subcellularLocation>
        <location evidence="1">Membrane</location>
        <topology evidence="1">Single-pass membrane protein</topology>
    </subcellularLocation>
</comment>
<organism evidence="8 9">
    <name type="scientific">Priapulus caudatus</name>
    <name type="common">Priapulid worm</name>
    <dbReference type="NCBI Taxonomy" id="37621"/>
    <lineage>
        <taxon>Eukaryota</taxon>
        <taxon>Metazoa</taxon>
        <taxon>Ecdysozoa</taxon>
        <taxon>Scalidophora</taxon>
        <taxon>Priapulida</taxon>
        <taxon>Priapulimorpha</taxon>
        <taxon>Priapulimorphida</taxon>
        <taxon>Priapulidae</taxon>
        <taxon>Priapulus</taxon>
    </lineage>
</organism>
<sequence>MAATNEETLSAPFDGDQHVLHATGTVHKIARRFFRVLLLPRRPAISKHNVLKQTRLLVRHFIHAKLIQEGLPVEDQFSDEIEPTEISHLLCAVQYLELTYPCLYQCIATSFELKGRSVAMIHDLFQTFCESLFATDIAWGKIVAMFAVLQSIAVDSVRQGRAEFLVSLPDILVEIIDSDIASWIAQRGGWAEFVSQFQVEAKLQKRVAVMSLVTGAAALLTVLSDLKSRSKDLKI</sequence>
<evidence type="ECO:0000256" key="6">
    <source>
        <dbReference type="ARBA" id="ARBA00023136"/>
    </source>
</evidence>
<dbReference type="InterPro" id="IPR002475">
    <property type="entry name" value="Bcl2-like"/>
</dbReference>
<keyword evidence="6" id="KW-0472">Membrane</keyword>
<dbReference type="InterPro" id="IPR046371">
    <property type="entry name" value="Bcl-2_BH1-3"/>
</dbReference>
<dbReference type="PROSITE" id="PS01258">
    <property type="entry name" value="BH2"/>
    <property type="match status" value="1"/>
</dbReference>
<dbReference type="SMART" id="SM00337">
    <property type="entry name" value="BCL"/>
    <property type="match status" value="1"/>
</dbReference>
<evidence type="ECO:0000313" key="8">
    <source>
        <dbReference type="Proteomes" id="UP000695022"/>
    </source>
</evidence>
<evidence type="ECO:0000259" key="7">
    <source>
        <dbReference type="SMART" id="SM00337"/>
    </source>
</evidence>
<dbReference type="InterPro" id="IPR020726">
    <property type="entry name" value="Bcl2_BH2_motif_CS"/>
</dbReference>
<dbReference type="SUPFAM" id="SSF56854">
    <property type="entry name" value="Bcl-2 inhibitors of programmed cell death"/>
    <property type="match status" value="1"/>
</dbReference>
<keyword evidence="3" id="KW-0812">Transmembrane</keyword>
<dbReference type="InterPro" id="IPR036834">
    <property type="entry name" value="Bcl-2-like_sf"/>
</dbReference>
<keyword evidence="5" id="KW-1133">Transmembrane helix</keyword>
<name>A0ABM1EBY3_PRICU</name>
<evidence type="ECO:0000256" key="4">
    <source>
        <dbReference type="ARBA" id="ARBA00022703"/>
    </source>
</evidence>
<protein>
    <submittedName>
        <fullName evidence="9">Bcl-2-related ovarian killer protein-like</fullName>
    </submittedName>
</protein>
<evidence type="ECO:0000256" key="5">
    <source>
        <dbReference type="ARBA" id="ARBA00022989"/>
    </source>
</evidence>
<dbReference type="InterPro" id="IPR026298">
    <property type="entry name" value="Bcl-2_fam"/>
</dbReference>
<reference evidence="9" key="1">
    <citation type="submission" date="2025-08" db="UniProtKB">
        <authorList>
            <consortium name="RefSeq"/>
        </authorList>
    </citation>
    <scope>IDENTIFICATION</scope>
</reference>
<feature type="domain" description="Bcl-2 Bcl-2 homology region 1-3" evidence="7">
    <location>
        <begin position="89"/>
        <end position="190"/>
    </location>
</feature>
<dbReference type="RefSeq" id="XP_014669704.1">
    <property type="nucleotide sequence ID" value="XM_014814218.1"/>
</dbReference>
<keyword evidence="4" id="KW-0053">Apoptosis</keyword>
<dbReference type="PANTHER" id="PTHR11256">
    <property type="entry name" value="BCL-2 RELATED"/>
    <property type="match status" value="1"/>
</dbReference>
<comment type="similarity">
    <text evidence="2">Belongs to the Bcl-2 family.</text>
</comment>
<accession>A0ABM1EBY3</accession>
<proteinExistence type="inferred from homology"/>
<dbReference type="PROSITE" id="PS50062">
    <property type="entry name" value="BCL2_FAMILY"/>
    <property type="match status" value="1"/>
</dbReference>
<evidence type="ECO:0000313" key="9">
    <source>
        <dbReference type="RefSeq" id="XP_014669704.1"/>
    </source>
</evidence>
<evidence type="ECO:0000256" key="1">
    <source>
        <dbReference type="ARBA" id="ARBA00004167"/>
    </source>
</evidence>
<dbReference type="CDD" id="cd06845">
    <property type="entry name" value="Bcl-2_like"/>
    <property type="match status" value="1"/>
</dbReference>
<keyword evidence="8" id="KW-1185">Reference proteome</keyword>
<gene>
    <name evidence="9" type="primary">LOC106810769</name>
</gene>
<dbReference type="Gene3D" id="1.10.437.10">
    <property type="entry name" value="Blc2-like"/>
    <property type="match status" value="1"/>
</dbReference>
<dbReference type="Pfam" id="PF00452">
    <property type="entry name" value="Bcl-2"/>
    <property type="match status" value="1"/>
</dbReference>
<dbReference type="PANTHER" id="PTHR11256:SF48">
    <property type="entry name" value="BCL-2-RELATED OVARIAN KILLER PROTEIN"/>
    <property type="match status" value="1"/>
</dbReference>
<dbReference type="GeneID" id="106810769"/>
<evidence type="ECO:0000256" key="3">
    <source>
        <dbReference type="ARBA" id="ARBA00022692"/>
    </source>
</evidence>